<feature type="region of interest" description="Disordered" evidence="5">
    <location>
        <begin position="81"/>
        <end position="116"/>
    </location>
</feature>
<dbReference type="EMBL" id="QEAQ01000006">
    <property type="protein sequence ID" value="TPX61637.1"/>
    <property type="molecule type" value="Genomic_DNA"/>
</dbReference>
<protein>
    <recommendedName>
        <fullName evidence="8">ATP synthase mitochondrial F1 complex assembly factor 1</fullName>
    </recommendedName>
</protein>
<dbReference type="AlphaFoldDB" id="A0A507EE29"/>
<sequence>MKFILRAPARQLFRFPTVRPGLQCPAFRAFASSAINGQTFAEKYAEKLKKVAEREGVKSIDDLLAQKRAAAAAAAKAAAASSKPASSPSVSPSTSSPTSHQSSAAAAPAPKRTGLPSHVRTLDKIVDLDLMSALPGTEIAKIWNTHHSQRSCLSGTMTGEFYDKFMQRARAFPMFVVPLPRQQGYEFFVLQISGHQVFFTSLLEYKTHAENARPHLVVTHYSEFKDDKDLVLMLGEITTTENASGSPVMTLLEAQNLVYQMQMFYVTGAPHKRILVDNFHTKPAELDYQALIDAVETLG</sequence>
<evidence type="ECO:0000256" key="2">
    <source>
        <dbReference type="ARBA" id="ARBA00009116"/>
    </source>
</evidence>
<dbReference type="PANTHER" id="PTHR13126:SF0">
    <property type="entry name" value="ATP SYNTHASE MITOCHONDRIAL F1 COMPLEX ASSEMBLY FACTOR 1"/>
    <property type="match status" value="1"/>
</dbReference>
<evidence type="ECO:0000313" key="6">
    <source>
        <dbReference type="EMBL" id="TPX61637.1"/>
    </source>
</evidence>
<keyword evidence="4" id="KW-0496">Mitochondrion</keyword>
<dbReference type="GO" id="GO:0005739">
    <property type="term" value="C:mitochondrion"/>
    <property type="evidence" value="ECO:0007669"/>
    <property type="project" value="UniProtKB-SubCell"/>
</dbReference>
<name>A0A507EE29_9FUNG</name>
<proteinExistence type="inferred from homology"/>
<dbReference type="Proteomes" id="UP000318582">
    <property type="component" value="Unassembled WGS sequence"/>
</dbReference>
<evidence type="ECO:0008006" key="8">
    <source>
        <dbReference type="Google" id="ProtNLM"/>
    </source>
</evidence>
<dbReference type="STRING" id="109895.A0A507EE29"/>
<dbReference type="GO" id="GO:0033615">
    <property type="term" value="P:mitochondrial proton-transporting ATP synthase complex assembly"/>
    <property type="evidence" value="ECO:0007669"/>
    <property type="project" value="TreeGrafter"/>
</dbReference>
<accession>A0A507EE29</accession>
<organism evidence="6 7">
    <name type="scientific">Powellomyces hirtus</name>
    <dbReference type="NCBI Taxonomy" id="109895"/>
    <lineage>
        <taxon>Eukaryota</taxon>
        <taxon>Fungi</taxon>
        <taxon>Fungi incertae sedis</taxon>
        <taxon>Chytridiomycota</taxon>
        <taxon>Chytridiomycota incertae sedis</taxon>
        <taxon>Chytridiomycetes</taxon>
        <taxon>Spizellomycetales</taxon>
        <taxon>Powellomycetaceae</taxon>
        <taxon>Powellomyces</taxon>
    </lineage>
</organism>
<dbReference type="InterPro" id="IPR010591">
    <property type="entry name" value="ATP11"/>
</dbReference>
<evidence type="ECO:0000256" key="3">
    <source>
        <dbReference type="ARBA" id="ARBA00022946"/>
    </source>
</evidence>
<dbReference type="PANTHER" id="PTHR13126">
    <property type="entry name" value="CHAPERONE ATP11"/>
    <property type="match status" value="1"/>
</dbReference>
<evidence type="ECO:0000313" key="7">
    <source>
        <dbReference type="Proteomes" id="UP000318582"/>
    </source>
</evidence>
<evidence type="ECO:0000256" key="1">
    <source>
        <dbReference type="ARBA" id="ARBA00004173"/>
    </source>
</evidence>
<evidence type="ECO:0000256" key="4">
    <source>
        <dbReference type="ARBA" id="ARBA00023128"/>
    </source>
</evidence>
<feature type="compositionally biased region" description="Low complexity" evidence="5">
    <location>
        <begin position="81"/>
        <end position="110"/>
    </location>
</feature>
<evidence type="ECO:0000256" key="5">
    <source>
        <dbReference type="SAM" id="MobiDB-lite"/>
    </source>
</evidence>
<comment type="similarity">
    <text evidence="2">Belongs to the ATP11 family.</text>
</comment>
<reference evidence="6 7" key="1">
    <citation type="journal article" date="2019" name="Sci. Rep.">
        <title>Comparative genomics of chytrid fungi reveal insights into the obligate biotrophic and pathogenic lifestyle of Synchytrium endobioticum.</title>
        <authorList>
            <person name="van de Vossenberg B.T.L.H."/>
            <person name="Warris S."/>
            <person name="Nguyen H.D.T."/>
            <person name="van Gent-Pelzer M.P.E."/>
            <person name="Joly D.L."/>
            <person name="van de Geest H.C."/>
            <person name="Bonants P.J.M."/>
            <person name="Smith D.S."/>
            <person name="Levesque C.A."/>
            <person name="van der Lee T.A.J."/>
        </authorList>
    </citation>
    <scope>NUCLEOTIDE SEQUENCE [LARGE SCALE GENOMIC DNA]</scope>
    <source>
        <strain evidence="6 7">CBS 809.83</strain>
    </source>
</reference>
<gene>
    <name evidence="6" type="ORF">PhCBS80983_g00896</name>
</gene>
<comment type="subcellular location">
    <subcellularLocation>
        <location evidence="1">Mitochondrion</location>
    </subcellularLocation>
</comment>
<keyword evidence="3" id="KW-0809">Transit peptide</keyword>
<keyword evidence="7" id="KW-1185">Reference proteome</keyword>
<dbReference type="Pfam" id="PF06644">
    <property type="entry name" value="ATP11"/>
    <property type="match status" value="1"/>
</dbReference>
<comment type="caution">
    <text evidence="6">The sequence shown here is derived from an EMBL/GenBank/DDBJ whole genome shotgun (WGS) entry which is preliminary data.</text>
</comment>